<gene>
    <name evidence="2" type="ORF">CRV08_07505</name>
</gene>
<keyword evidence="1" id="KW-0472">Membrane</keyword>
<organism evidence="2 3">
    <name type="scientific">Halarcobacter ebronensis</name>
    <dbReference type="NCBI Taxonomy" id="1462615"/>
    <lineage>
        <taxon>Bacteria</taxon>
        <taxon>Pseudomonadati</taxon>
        <taxon>Campylobacterota</taxon>
        <taxon>Epsilonproteobacteria</taxon>
        <taxon>Campylobacterales</taxon>
        <taxon>Arcobacteraceae</taxon>
        <taxon>Halarcobacter</taxon>
    </lineage>
</organism>
<accession>A0A4V1LRL9</accession>
<keyword evidence="1" id="KW-0812">Transmembrane</keyword>
<dbReference type="RefSeq" id="WP_128980679.1">
    <property type="nucleotide sequence ID" value="NZ_PDKJ01000005.1"/>
</dbReference>
<comment type="caution">
    <text evidence="2">The sequence shown here is derived from an EMBL/GenBank/DDBJ whole genome shotgun (WGS) entry which is preliminary data.</text>
</comment>
<reference evidence="2 3" key="1">
    <citation type="submission" date="2017-10" db="EMBL/GenBank/DDBJ databases">
        <title>Genomics of the genus Arcobacter.</title>
        <authorList>
            <person name="Perez-Cataluna A."/>
            <person name="Figueras M.J."/>
        </authorList>
    </citation>
    <scope>NUCLEOTIDE SEQUENCE [LARGE SCALE GENOMIC DNA]</scope>
    <source>
        <strain evidence="2 3">CECT 8993</strain>
    </source>
</reference>
<protein>
    <submittedName>
        <fullName evidence="2">Uncharacterized protein</fullName>
    </submittedName>
</protein>
<feature type="transmembrane region" description="Helical" evidence="1">
    <location>
        <begin position="12"/>
        <end position="37"/>
    </location>
</feature>
<proteinExistence type="predicted"/>
<dbReference type="AlphaFoldDB" id="A0A4V1LRL9"/>
<name>A0A4V1LRL9_9BACT</name>
<evidence type="ECO:0000256" key="1">
    <source>
        <dbReference type="SAM" id="Phobius"/>
    </source>
</evidence>
<keyword evidence="1" id="KW-1133">Transmembrane helix</keyword>
<dbReference type="Proteomes" id="UP000290172">
    <property type="component" value="Unassembled WGS sequence"/>
</dbReference>
<sequence>MNNKETKILNGYQYFFKSIFGFIIGYWAIIAILLMIFGENPSYTSVYYIFGLKLSILNDYVVLTSLFLGFLTTLLLAIKQHKKYQSLKAKNGN</sequence>
<dbReference type="EMBL" id="PDKJ01000005">
    <property type="protein sequence ID" value="RXJ68658.1"/>
    <property type="molecule type" value="Genomic_DNA"/>
</dbReference>
<feature type="transmembrane region" description="Helical" evidence="1">
    <location>
        <begin position="57"/>
        <end position="78"/>
    </location>
</feature>
<evidence type="ECO:0000313" key="3">
    <source>
        <dbReference type="Proteomes" id="UP000290172"/>
    </source>
</evidence>
<evidence type="ECO:0000313" key="2">
    <source>
        <dbReference type="EMBL" id="RXJ68658.1"/>
    </source>
</evidence>